<evidence type="ECO:0000313" key="2">
    <source>
        <dbReference type="EMBL" id="KGF71363.1"/>
    </source>
</evidence>
<accession>A0A098TKK2</accession>
<dbReference type="STRING" id="1497020.DO97_21630"/>
<name>A0A098TKK2_9CYAN</name>
<feature type="domain" description="Bacteriophage T5 Orf172 DNA-binding" evidence="1">
    <location>
        <begin position="81"/>
        <end position="154"/>
    </location>
</feature>
<sequence>MKYQIEVQLCQKGHFHAQVFDGNRQEIYKSDGFDNQDEAFEDAETWFRWSQNVIHGQADSIYYIVAVPHDWTGSTIIESHPYMGLRIKIGFSKHPEKRVRELQTGTSDLLMLHALEPGDRELERKRHTEFSDHRKIGEWFMCSKALADHILRTWAKYRVLPPRHQENISVLVNRIKLYKSLYKFWPDGPDLVNPPLDVPWKAKRLFLDLTDLA</sequence>
<gene>
    <name evidence="2" type="ORF">DO97_21630</name>
</gene>
<keyword evidence="3" id="KW-1185">Reference proteome</keyword>
<dbReference type="Proteomes" id="UP000030170">
    <property type="component" value="Unassembled WGS sequence"/>
</dbReference>
<protein>
    <recommendedName>
        <fullName evidence="1">Bacteriophage T5 Orf172 DNA-binding domain-containing protein</fullName>
    </recommendedName>
</protein>
<dbReference type="OrthoDB" id="792524at2"/>
<evidence type="ECO:0000259" key="1">
    <source>
        <dbReference type="SMART" id="SM00974"/>
    </source>
</evidence>
<organism evidence="2 3">
    <name type="scientific">Neosynechococcus sphagnicola sy1</name>
    <dbReference type="NCBI Taxonomy" id="1497020"/>
    <lineage>
        <taxon>Bacteria</taxon>
        <taxon>Bacillati</taxon>
        <taxon>Cyanobacteriota</taxon>
        <taxon>Cyanophyceae</taxon>
        <taxon>Neosynechococcales</taxon>
        <taxon>Neosynechococcaceae</taxon>
        <taxon>Neosynechococcus</taxon>
    </lineage>
</organism>
<dbReference type="InterPro" id="IPR018306">
    <property type="entry name" value="Phage_T5_Orf172_DNA-bd"/>
</dbReference>
<dbReference type="RefSeq" id="WP_052128996.1">
    <property type="nucleotide sequence ID" value="NZ_JJML01000090.1"/>
</dbReference>
<proteinExistence type="predicted"/>
<comment type="caution">
    <text evidence="2">The sequence shown here is derived from an EMBL/GenBank/DDBJ whole genome shotgun (WGS) entry which is preliminary data.</text>
</comment>
<reference evidence="2 3" key="1">
    <citation type="journal article" date="2014" name="Mol. Ecol.">
        <title>Evolution of Synechococcus.</title>
        <authorList>
            <person name="Dvorak P."/>
            <person name="Casamatta D."/>
            <person name="Hasler P."/>
            <person name="Poulickova A."/>
            <person name="Ondrej V."/>
            <person name="Sanges R."/>
        </authorList>
    </citation>
    <scope>NUCLEOTIDE SEQUENCE [LARGE SCALE GENOMIC DNA]</scope>
    <source>
        <strain evidence="2 3">CAUP A 1101</strain>
    </source>
</reference>
<dbReference type="AlphaFoldDB" id="A0A098TKK2"/>
<evidence type="ECO:0000313" key="3">
    <source>
        <dbReference type="Proteomes" id="UP000030170"/>
    </source>
</evidence>
<dbReference type="SMART" id="SM00974">
    <property type="entry name" value="T5orf172"/>
    <property type="match status" value="1"/>
</dbReference>
<dbReference type="Pfam" id="PF13455">
    <property type="entry name" value="MUG113"/>
    <property type="match status" value="1"/>
</dbReference>
<dbReference type="EMBL" id="JJML01000090">
    <property type="protein sequence ID" value="KGF71363.1"/>
    <property type="molecule type" value="Genomic_DNA"/>
</dbReference>